<organism evidence="2">
    <name type="scientific">bioreactor metagenome</name>
    <dbReference type="NCBI Taxonomy" id="1076179"/>
    <lineage>
        <taxon>unclassified sequences</taxon>
        <taxon>metagenomes</taxon>
        <taxon>ecological metagenomes</taxon>
    </lineage>
</organism>
<feature type="compositionally biased region" description="Basic and acidic residues" evidence="1">
    <location>
        <begin position="30"/>
        <end position="39"/>
    </location>
</feature>
<reference evidence="2" key="1">
    <citation type="submission" date="2019-08" db="EMBL/GenBank/DDBJ databases">
        <authorList>
            <person name="Kucharzyk K."/>
            <person name="Murdoch R.W."/>
            <person name="Higgins S."/>
            <person name="Loffler F."/>
        </authorList>
    </citation>
    <scope>NUCLEOTIDE SEQUENCE</scope>
</reference>
<dbReference type="AlphaFoldDB" id="A0A645AJJ6"/>
<evidence type="ECO:0000313" key="2">
    <source>
        <dbReference type="EMBL" id="MPM53392.1"/>
    </source>
</evidence>
<evidence type="ECO:0000256" key="1">
    <source>
        <dbReference type="SAM" id="MobiDB-lite"/>
    </source>
</evidence>
<comment type="caution">
    <text evidence="2">The sequence shown here is derived from an EMBL/GenBank/DDBJ whole genome shotgun (WGS) entry which is preliminary data.</text>
</comment>
<sequence length="97" mass="11485">MKPKKSKGIRMPRSDSRKYKRYRQMHPKGPKWDRPEQEHQNARLSYFGEMQPRREDGVTDLTPYAAAIGQELISTVQYDNGRSIVKRRGRPIMRRAL</sequence>
<gene>
    <name evidence="2" type="ORF">SDC9_100160</name>
</gene>
<feature type="compositionally biased region" description="Basic residues" evidence="1">
    <location>
        <begin position="1"/>
        <end position="10"/>
    </location>
</feature>
<feature type="region of interest" description="Disordered" evidence="1">
    <location>
        <begin position="1"/>
        <end position="39"/>
    </location>
</feature>
<accession>A0A645AJJ6</accession>
<feature type="compositionally biased region" description="Basic residues" evidence="1">
    <location>
        <begin position="18"/>
        <end position="29"/>
    </location>
</feature>
<protein>
    <submittedName>
        <fullName evidence="2">Uncharacterized protein</fullName>
    </submittedName>
</protein>
<name>A0A645AJJ6_9ZZZZ</name>
<dbReference type="EMBL" id="VSSQ01014313">
    <property type="protein sequence ID" value="MPM53392.1"/>
    <property type="molecule type" value="Genomic_DNA"/>
</dbReference>
<proteinExistence type="predicted"/>